<evidence type="ECO:0000313" key="7">
    <source>
        <dbReference type="Proteomes" id="UP001519295"/>
    </source>
</evidence>
<comment type="caution">
    <text evidence="6">The sequence shown here is derived from an EMBL/GenBank/DDBJ whole genome shotgun (WGS) entry which is preliminary data.</text>
</comment>
<accession>A0ABS4VVF9</accession>
<dbReference type="EMBL" id="JAGINU010000001">
    <property type="protein sequence ID" value="MBP2367908.1"/>
    <property type="molecule type" value="Genomic_DNA"/>
</dbReference>
<keyword evidence="7" id="KW-1185">Reference proteome</keyword>
<proteinExistence type="inferred from homology"/>
<organism evidence="6 7">
    <name type="scientific">Pseudonocardia parietis</name>
    <dbReference type="NCBI Taxonomy" id="570936"/>
    <lineage>
        <taxon>Bacteria</taxon>
        <taxon>Bacillati</taxon>
        <taxon>Actinomycetota</taxon>
        <taxon>Actinomycetes</taxon>
        <taxon>Pseudonocardiales</taxon>
        <taxon>Pseudonocardiaceae</taxon>
        <taxon>Pseudonocardia</taxon>
    </lineage>
</organism>
<evidence type="ECO:0000259" key="5">
    <source>
        <dbReference type="Pfam" id="PF00535"/>
    </source>
</evidence>
<dbReference type="InterPro" id="IPR029044">
    <property type="entry name" value="Nucleotide-diphossugar_trans"/>
</dbReference>
<protein>
    <submittedName>
        <fullName evidence="6">GT2 family glycosyltransferase</fullName>
    </submittedName>
</protein>
<dbReference type="Gene3D" id="3.90.550.10">
    <property type="entry name" value="Spore Coat Polysaccharide Biosynthesis Protein SpsA, Chain A"/>
    <property type="match status" value="1"/>
</dbReference>
<dbReference type="SUPFAM" id="SSF53448">
    <property type="entry name" value="Nucleotide-diphospho-sugar transferases"/>
    <property type="match status" value="1"/>
</dbReference>
<dbReference type="InterPro" id="IPR001173">
    <property type="entry name" value="Glyco_trans_2-like"/>
</dbReference>
<evidence type="ECO:0000313" key="6">
    <source>
        <dbReference type="EMBL" id="MBP2367908.1"/>
    </source>
</evidence>
<dbReference type="PANTHER" id="PTHR43179">
    <property type="entry name" value="RHAMNOSYLTRANSFERASE WBBL"/>
    <property type="match status" value="1"/>
</dbReference>
<evidence type="ECO:0000256" key="4">
    <source>
        <dbReference type="ARBA" id="ARBA00022679"/>
    </source>
</evidence>
<dbReference type="Pfam" id="PF00535">
    <property type="entry name" value="Glycos_transf_2"/>
    <property type="match status" value="1"/>
</dbReference>
<feature type="domain" description="Glycosyltransferase 2-like" evidence="5">
    <location>
        <begin position="7"/>
        <end position="117"/>
    </location>
</feature>
<keyword evidence="4" id="KW-0808">Transferase</keyword>
<comment type="pathway">
    <text evidence="1">Cell wall biogenesis; cell wall polysaccharide biosynthesis.</text>
</comment>
<evidence type="ECO:0000256" key="1">
    <source>
        <dbReference type="ARBA" id="ARBA00004776"/>
    </source>
</evidence>
<name>A0ABS4VVF9_9PSEU</name>
<evidence type="ECO:0000256" key="2">
    <source>
        <dbReference type="ARBA" id="ARBA00006739"/>
    </source>
</evidence>
<dbReference type="RefSeq" id="WP_210028115.1">
    <property type="nucleotide sequence ID" value="NZ_JAGINU010000001.1"/>
</dbReference>
<reference evidence="6 7" key="1">
    <citation type="submission" date="2021-03" db="EMBL/GenBank/DDBJ databases">
        <title>Sequencing the genomes of 1000 actinobacteria strains.</title>
        <authorList>
            <person name="Klenk H.-P."/>
        </authorList>
    </citation>
    <scope>NUCLEOTIDE SEQUENCE [LARGE SCALE GENOMIC DNA]</scope>
    <source>
        <strain evidence="6 7">DSM 45256</strain>
    </source>
</reference>
<dbReference type="Proteomes" id="UP001519295">
    <property type="component" value="Unassembled WGS sequence"/>
</dbReference>
<gene>
    <name evidence="6" type="ORF">JOF36_003604</name>
</gene>
<evidence type="ECO:0000256" key="3">
    <source>
        <dbReference type="ARBA" id="ARBA00022676"/>
    </source>
</evidence>
<keyword evidence="3" id="KW-0328">Glycosyltransferase</keyword>
<dbReference type="PANTHER" id="PTHR43179:SF12">
    <property type="entry name" value="GALACTOFURANOSYLTRANSFERASE GLFT2"/>
    <property type="match status" value="1"/>
</dbReference>
<comment type="similarity">
    <text evidence="2">Belongs to the glycosyltransferase 2 family.</text>
</comment>
<sequence>MTSPRTTVVVITRDRRAELLRTLDHLAALPDPAPVIVVDNGSTDGTAAAVRDRHPGVELVAGPENLGAVGRNVAVARASTPYVTFCDDDTRPRPGALTRAADVLDAHPTVATVTGRCLVEPGLEEDPITPEMRHSPVPAPDGLPGPALLGIMAGLTTIRPAAFRAAGGFHPRLWLGGEEELLALDLAAAGWWMCWCEDVVVHHAPSTLRDPRARRRLGIRNTLWTLWLRRPVRSALRRSATVLRSAPADRATVSAVLAALAGSGWVLRERRVVPPAVEHGLRLLEEPQRRSTARRYIG</sequence>